<dbReference type="Proteomes" id="UP000504635">
    <property type="component" value="Unplaced"/>
</dbReference>
<dbReference type="OrthoDB" id="6355109at2759"/>
<proteinExistence type="predicted"/>
<organism evidence="1 2">
    <name type="scientific">Sitophilus oryzae</name>
    <name type="common">Rice weevil</name>
    <name type="synonym">Curculio oryzae</name>
    <dbReference type="NCBI Taxonomy" id="7048"/>
    <lineage>
        <taxon>Eukaryota</taxon>
        <taxon>Metazoa</taxon>
        <taxon>Ecdysozoa</taxon>
        <taxon>Arthropoda</taxon>
        <taxon>Hexapoda</taxon>
        <taxon>Insecta</taxon>
        <taxon>Pterygota</taxon>
        <taxon>Neoptera</taxon>
        <taxon>Endopterygota</taxon>
        <taxon>Coleoptera</taxon>
        <taxon>Polyphaga</taxon>
        <taxon>Cucujiformia</taxon>
        <taxon>Curculionidae</taxon>
        <taxon>Dryophthorinae</taxon>
        <taxon>Sitophilus</taxon>
    </lineage>
</organism>
<gene>
    <name evidence="2" type="primary">LOC115876763</name>
</gene>
<dbReference type="AlphaFoldDB" id="A0A6J2XB64"/>
<dbReference type="GeneID" id="115876763"/>
<sequence length="116" mass="13195">MLISILDVYAFYSHLLLKIREKMKSSLVLFFFGVIAFFCLSKASASVISCPPNGYYQDVNPKISQICMAIEQALSDSSSPKENNYFSRMLDERNTNLNAKRQDVDHVFLRFGRAGL</sequence>
<name>A0A6J2XB64_SITOR</name>
<evidence type="ECO:0000313" key="2">
    <source>
        <dbReference type="RefSeq" id="XP_030748538.1"/>
    </source>
</evidence>
<protein>
    <submittedName>
        <fullName evidence="2">Myosuppressin isoform X1</fullName>
    </submittedName>
</protein>
<dbReference type="KEGG" id="soy:115876763"/>
<keyword evidence="1" id="KW-1185">Reference proteome</keyword>
<dbReference type="RefSeq" id="XP_030748538.1">
    <property type="nucleotide sequence ID" value="XM_030892678.1"/>
</dbReference>
<dbReference type="InParanoid" id="A0A6J2XB64"/>
<evidence type="ECO:0000313" key="1">
    <source>
        <dbReference type="Proteomes" id="UP000504635"/>
    </source>
</evidence>
<reference evidence="2" key="1">
    <citation type="submission" date="2025-08" db="UniProtKB">
        <authorList>
            <consortium name="RefSeq"/>
        </authorList>
    </citation>
    <scope>IDENTIFICATION</scope>
    <source>
        <tissue evidence="2">Gonads</tissue>
    </source>
</reference>
<dbReference type="CTD" id="44324"/>
<accession>A0A6J2XB64</accession>
<dbReference type="FunCoup" id="A0A6J2XB64">
    <property type="interactions" value="48"/>
</dbReference>